<feature type="compositionally biased region" description="Low complexity" evidence="2">
    <location>
        <begin position="623"/>
        <end position="636"/>
    </location>
</feature>
<sequence length="689" mass="74472">MGDSYAATDFFLHSVSDARKILDQKEIELQRERNSMRSFIRKNVDQFRDLLASTAIAKTACVSYGIKLDAGVLDTAPLSLSDEDLSLLREVLINKGIASLLADTSPLSLLTATAIYLIYGGTDDLKEQCVSMAARVAGLTQSVDELAVAYIVMFLLTKDDSADPIAHITATLRSLLARMIGPRVGRDFQKIDQAVTLINRLADSDTVVQAASKIHGSNLVSPDLVNMFIDRVKFGKSLNIDPPVIASEIHAIFIILHPTGLDSIVDPADISPRTSSFSVRDVFTDSGNWVNDCQSLVESSIPAMSVDELSTLLESSHKWASVSALDLWKLVLRPAVERRLHKEAVKGLESFDIAQHARQRSKDKDPKTQETVNRAMFADLEEAAASVGLSALLRAGRLKASWQRRITKVAEILHPAPTAVEAAVRSLDRYAASEPTDPAAILAVISVANELGILSPEAVKRLAGAFFEIQLRDAVKTYVSSVSASPDSGMSTALHALLSTTCDSIDCAIMICGPSPILRSVARTVLHGLTVSALWNAHHAKPVAPALAFQLGLDVSVLQRLTVLRVATPKRLEYYKDYDPVGCGVLGDYLTLAAAVSQAESESKEAETPTPMVQVEGDPETPSPATAEPSPTSTEPGPVHTRAPDAVLRAELQRAHNDMLKWYMAMNWKAVDAVVRSVRLRYLGLAAGS</sequence>
<evidence type="ECO:0000256" key="1">
    <source>
        <dbReference type="SAM" id="Coils"/>
    </source>
</evidence>
<organism evidence="3 4">
    <name type="scientific">Carpediemonas membranifera</name>
    <dbReference type="NCBI Taxonomy" id="201153"/>
    <lineage>
        <taxon>Eukaryota</taxon>
        <taxon>Metamonada</taxon>
        <taxon>Carpediemonas-like organisms</taxon>
        <taxon>Carpediemonas</taxon>
    </lineage>
</organism>
<proteinExistence type="predicted"/>
<gene>
    <name evidence="3" type="ORF">J8273_0740</name>
</gene>
<keyword evidence="4" id="KW-1185">Reference proteome</keyword>
<reference evidence="3" key="1">
    <citation type="submission" date="2021-05" db="EMBL/GenBank/DDBJ databases">
        <title>A free-living protist that lacks canonical eukaryotic 1 DNA replication and segregation systems.</title>
        <authorList>
            <person name="Salas-Leiva D.E."/>
            <person name="Tromer E.C."/>
            <person name="Curtis B.A."/>
            <person name="Jerlstrom-Hultqvist J."/>
            <person name="Kolisko M."/>
            <person name="Yi Z."/>
            <person name="Salas-Leiva J.S."/>
            <person name="Gallot-Lavallee L."/>
            <person name="Kops G.J.P.L."/>
            <person name="Archibald J.M."/>
            <person name="Simpson A.G.B."/>
            <person name="Roger A.J."/>
        </authorList>
    </citation>
    <scope>NUCLEOTIDE SEQUENCE</scope>
    <source>
        <strain evidence="3">BICM</strain>
    </source>
</reference>
<protein>
    <submittedName>
        <fullName evidence="3">Uncharacterized protein</fullName>
    </submittedName>
</protein>
<dbReference type="EMBL" id="JAHDYR010000001">
    <property type="protein sequence ID" value="KAG9397610.1"/>
    <property type="molecule type" value="Genomic_DNA"/>
</dbReference>
<evidence type="ECO:0000313" key="4">
    <source>
        <dbReference type="Proteomes" id="UP000717585"/>
    </source>
</evidence>
<feature type="coiled-coil region" evidence="1">
    <location>
        <begin position="15"/>
        <end position="42"/>
    </location>
</feature>
<accession>A0A8J6B236</accession>
<dbReference type="Proteomes" id="UP000717585">
    <property type="component" value="Unassembled WGS sequence"/>
</dbReference>
<feature type="region of interest" description="Disordered" evidence="2">
    <location>
        <begin position="600"/>
        <end position="641"/>
    </location>
</feature>
<evidence type="ECO:0000256" key="2">
    <source>
        <dbReference type="SAM" id="MobiDB-lite"/>
    </source>
</evidence>
<dbReference type="AlphaFoldDB" id="A0A8J6B236"/>
<comment type="caution">
    <text evidence="3">The sequence shown here is derived from an EMBL/GenBank/DDBJ whole genome shotgun (WGS) entry which is preliminary data.</text>
</comment>
<evidence type="ECO:0000313" key="3">
    <source>
        <dbReference type="EMBL" id="KAG9397610.1"/>
    </source>
</evidence>
<name>A0A8J6B236_9EUKA</name>
<keyword evidence="1" id="KW-0175">Coiled coil</keyword>